<proteinExistence type="predicted"/>
<dbReference type="InterPro" id="IPR044824">
    <property type="entry name" value="MAIN-like"/>
</dbReference>
<sequence>MPAVRDLGKDRYWRCGLYATLGIQQPVLYPSVHCQGLLHQRKLLCGLDTCNLTVAWFPPPSGLMELRIRRRELLAVPIDFMFPYGHSQSWNDWVDKELQDDEFVSCLRRANIYSAVLLSRGSDMYRDIQGLRQLVRRWNPATHTFFLAWGEVTITLEDIERILLLPCLGDNDLTAINLTVEETRWEDAFYLGFGGRIKLAQGMSYPLGALCLGNLYIHLDRLHDDEVEGSSYHAVESSINVTLLQVFVMEHLRTFVGHVKTSKAVQDRVLRSLGDGKGFLSKRGFRYPNIFPIAPFRDGYSSCFFKDGNLKFCTFLAAITPTWLPTFRENGMETIHYNPHRVRRQFGLDQDMPIANVVVFDCDTVMAPFIIIRASKYWSDLSVRVTIPADICQEAESTLLAMPLKQGKALSMREPVVTSEISSKKNQTSYKKRKTAALATSLTNDTNGEGSNKKACENDDTNLRSRISRKTMASDSADLRKSKPVVLAICAIPVGLDVIASSPIVIDEGPSDSMSEALLSPSTSEGRVNIPEVIEKDDSSNTSDIPGHDDISIQEVPLTMAPSATANILESVAHFQENDLNTLPQIDTVVTDNTHSSEVDLAIQRCGETPHGVSSPLVVGVAALGNTHPCYLNFGSAHSLAMNIVEQDAPVSIVEKNDFDLIQGDFDSFLSRLNETRANLRIASHFWSFLEAKENFLHFSVLAEAVPLLEKLLLKHGNFMSGFKLGMGFGDFSLALLVAVLMNIHHTPFDLLDEGKLFEWMDAVRDLMTTSVAVGFLLDHIRNLGEMWFAQKEKKKQLTSLSSKIAKMEEELLALKSESEYLCAAIPVTPAVDMPLSNGLF</sequence>
<gene>
    <name evidence="3" type="ORF">FSB_LOCUS27627</name>
</gene>
<feature type="coiled-coil region" evidence="1">
    <location>
        <begin position="791"/>
        <end position="818"/>
    </location>
</feature>
<dbReference type="AlphaFoldDB" id="A0A2N9GJL1"/>
<accession>A0A2N9GJL1</accession>
<dbReference type="InterPro" id="IPR019557">
    <property type="entry name" value="AminoTfrase-like_pln_mobile"/>
</dbReference>
<reference evidence="3" key="1">
    <citation type="submission" date="2018-02" db="EMBL/GenBank/DDBJ databases">
        <authorList>
            <person name="Cohen D.B."/>
            <person name="Kent A.D."/>
        </authorList>
    </citation>
    <scope>NUCLEOTIDE SEQUENCE</scope>
</reference>
<organism evidence="3">
    <name type="scientific">Fagus sylvatica</name>
    <name type="common">Beechnut</name>
    <dbReference type="NCBI Taxonomy" id="28930"/>
    <lineage>
        <taxon>Eukaryota</taxon>
        <taxon>Viridiplantae</taxon>
        <taxon>Streptophyta</taxon>
        <taxon>Embryophyta</taxon>
        <taxon>Tracheophyta</taxon>
        <taxon>Spermatophyta</taxon>
        <taxon>Magnoliopsida</taxon>
        <taxon>eudicotyledons</taxon>
        <taxon>Gunneridae</taxon>
        <taxon>Pentapetalae</taxon>
        <taxon>rosids</taxon>
        <taxon>fabids</taxon>
        <taxon>Fagales</taxon>
        <taxon>Fagaceae</taxon>
        <taxon>Fagus</taxon>
    </lineage>
</organism>
<dbReference type="Pfam" id="PF10536">
    <property type="entry name" value="PMD"/>
    <property type="match status" value="1"/>
</dbReference>
<dbReference type="EMBL" id="OIVN01002002">
    <property type="protein sequence ID" value="SPC99745.1"/>
    <property type="molecule type" value="Genomic_DNA"/>
</dbReference>
<evidence type="ECO:0000259" key="2">
    <source>
        <dbReference type="Pfam" id="PF10536"/>
    </source>
</evidence>
<keyword evidence="1" id="KW-0175">Coiled coil</keyword>
<protein>
    <recommendedName>
        <fullName evidence="2">Aminotransferase-like plant mobile domain-containing protein</fullName>
    </recommendedName>
</protein>
<dbReference type="GO" id="GO:0010073">
    <property type="term" value="P:meristem maintenance"/>
    <property type="evidence" value="ECO:0007669"/>
    <property type="project" value="InterPro"/>
</dbReference>
<dbReference type="PANTHER" id="PTHR46033">
    <property type="entry name" value="PROTEIN MAIN-LIKE 2"/>
    <property type="match status" value="1"/>
</dbReference>
<evidence type="ECO:0000256" key="1">
    <source>
        <dbReference type="SAM" id="Coils"/>
    </source>
</evidence>
<feature type="domain" description="Aminotransferase-like plant mobile" evidence="2">
    <location>
        <begin position="113"/>
        <end position="176"/>
    </location>
</feature>
<evidence type="ECO:0000313" key="3">
    <source>
        <dbReference type="EMBL" id="SPC99745.1"/>
    </source>
</evidence>
<name>A0A2N9GJL1_FAGSY</name>
<dbReference type="PANTHER" id="PTHR46033:SF80">
    <property type="entry name" value="PROTEIN MAIN-LIKE 2-LIKE"/>
    <property type="match status" value="1"/>
</dbReference>